<feature type="compositionally biased region" description="Polar residues" evidence="1">
    <location>
        <begin position="80"/>
        <end position="89"/>
    </location>
</feature>
<evidence type="ECO:0000313" key="3">
    <source>
        <dbReference type="Proteomes" id="UP000823399"/>
    </source>
</evidence>
<comment type="caution">
    <text evidence="2">The sequence shown here is derived from an EMBL/GenBank/DDBJ whole genome shotgun (WGS) entry which is preliminary data.</text>
</comment>
<dbReference type="Proteomes" id="UP000823399">
    <property type="component" value="Unassembled WGS sequence"/>
</dbReference>
<evidence type="ECO:0000313" key="2">
    <source>
        <dbReference type="EMBL" id="KAG2111492.1"/>
    </source>
</evidence>
<evidence type="ECO:0000256" key="1">
    <source>
        <dbReference type="SAM" id="MobiDB-lite"/>
    </source>
</evidence>
<dbReference type="GeneID" id="64695782"/>
<feature type="compositionally biased region" description="Basic and acidic residues" evidence="1">
    <location>
        <begin position="21"/>
        <end position="31"/>
    </location>
</feature>
<feature type="compositionally biased region" description="Basic and acidic residues" evidence="1">
    <location>
        <begin position="42"/>
        <end position="53"/>
    </location>
</feature>
<dbReference type="OrthoDB" id="2693345at2759"/>
<reference evidence="2" key="1">
    <citation type="journal article" date="2020" name="New Phytol.">
        <title>Comparative genomics reveals dynamic genome evolution in host specialist ectomycorrhizal fungi.</title>
        <authorList>
            <person name="Lofgren L.A."/>
            <person name="Nguyen N.H."/>
            <person name="Vilgalys R."/>
            <person name="Ruytinx J."/>
            <person name="Liao H.L."/>
            <person name="Branco S."/>
            <person name="Kuo A."/>
            <person name="LaButti K."/>
            <person name="Lipzen A."/>
            <person name="Andreopoulos W."/>
            <person name="Pangilinan J."/>
            <person name="Riley R."/>
            <person name="Hundley H."/>
            <person name="Na H."/>
            <person name="Barry K."/>
            <person name="Grigoriev I.V."/>
            <person name="Stajich J.E."/>
            <person name="Kennedy P.G."/>
        </authorList>
    </citation>
    <scope>NUCLEOTIDE SEQUENCE</scope>
    <source>
        <strain evidence="2">FC423</strain>
    </source>
</reference>
<keyword evidence="3" id="KW-1185">Reference proteome</keyword>
<protein>
    <submittedName>
        <fullName evidence="2">Uncharacterized protein</fullName>
    </submittedName>
</protein>
<dbReference type="AlphaFoldDB" id="A0A9P7F9H9"/>
<sequence>MSQPDTIMKCIGTQPKNATQHPEHILTEGHGKRCTTAQKAADNQHEREAKEMQADQDAACTDAPKSKCPHARPVGKAGNTLKTSNSTIDGGQAEVKIVTDKLVDTKGQGVGEKLTAGANVKHPASDEELEVLVATKPKKKRANKQVVRDAIKASGTIINGSTKAHDRDVGQKTSDV</sequence>
<dbReference type="RefSeq" id="XP_041294711.1">
    <property type="nucleotide sequence ID" value="XM_041433523.1"/>
</dbReference>
<organism evidence="2 3">
    <name type="scientific">Suillus discolor</name>
    <dbReference type="NCBI Taxonomy" id="1912936"/>
    <lineage>
        <taxon>Eukaryota</taxon>
        <taxon>Fungi</taxon>
        <taxon>Dikarya</taxon>
        <taxon>Basidiomycota</taxon>
        <taxon>Agaricomycotina</taxon>
        <taxon>Agaricomycetes</taxon>
        <taxon>Agaricomycetidae</taxon>
        <taxon>Boletales</taxon>
        <taxon>Suillineae</taxon>
        <taxon>Suillaceae</taxon>
        <taxon>Suillus</taxon>
    </lineage>
</organism>
<name>A0A9P7F9H9_9AGAM</name>
<feature type="region of interest" description="Disordered" evidence="1">
    <location>
        <begin position="11"/>
        <end position="91"/>
    </location>
</feature>
<proteinExistence type="predicted"/>
<gene>
    <name evidence="2" type="ORF">F5147DRAFT_651174</name>
</gene>
<accession>A0A9P7F9H9</accession>
<dbReference type="EMBL" id="JABBWM010000017">
    <property type="protein sequence ID" value="KAG2111492.1"/>
    <property type="molecule type" value="Genomic_DNA"/>
</dbReference>